<dbReference type="Gene3D" id="3.30.460.10">
    <property type="entry name" value="Beta Polymerase, domain 2"/>
    <property type="match status" value="1"/>
</dbReference>
<name>A0A6J4EDT4_9PSED</name>
<dbReference type="InterPro" id="IPR043519">
    <property type="entry name" value="NT_sf"/>
</dbReference>
<dbReference type="Proteomes" id="UP000509383">
    <property type="component" value="Chromosome"/>
</dbReference>
<dbReference type="EMBL" id="BQKM01000012">
    <property type="protein sequence ID" value="GJN54629.1"/>
    <property type="molecule type" value="Genomic_DNA"/>
</dbReference>
<proteinExistence type="predicted"/>
<feature type="region of interest" description="Disordered" evidence="1">
    <location>
        <begin position="1"/>
        <end position="24"/>
    </location>
</feature>
<dbReference type="PANTHER" id="PTHR34822:SF1">
    <property type="entry name" value="GRPB FAMILY PROTEIN"/>
    <property type="match status" value="1"/>
</dbReference>
<dbReference type="RefSeq" id="WP_173171564.1">
    <property type="nucleotide sequence ID" value="NZ_AP023189.1"/>
</dbReference>
<dbReference type="InterPro" id="IPR007344">
    <property type="entry name" value="GrpB/CoaE"/>
</dbReference>
<gene>
    <name evidence="2" type="ORF">TUM18999_53850</name>
    <name evidence="3" type="ORF">TUM20286_43810</name>
</gene>
<evidence type="ECO:0000313" key="2">
    <source>
        <dbReference type="EMBL" id="BCG27194.1"/>
    </source>
</evidence>
<organism evidence="2 4">
    <name type="scientific">Pseudomonas tohonis</name>
    <dbReference type="NCBI Taxonomy" id="2725477"/>
    <lineage>
        <taxon>Bacteria</taxon>
        <taxon>Pseudomonadati</taxon>
        <taxon>Pseudomonadota</taxon>
        <taxon>Gammaproteobacteria</taxon>
        <taxon>Pseudomonadales</taxon>
        <taxon>Pseudomonadaceae</taxon>
        <taxon>Pseudomonas</taxon>
    </lineage>
</organism>
<evidence type="ECO:0000313" key="3">
    <source>
        <dbReference type="EMBL" id="GJN54629.1"/>
    </source>
</evidence>
<evidence type="ECO:0008006" key="6">
    <source>
        <dbReference type="Google" id="ProtNLM"/>
    </source>
</evidence>
<dbReference type="Pfam" id="PF04229">
    <property type="entry name" value="GrpB"/>
    <property type="match status" value="1"/>
</dbReference>
<dbReference type="SUPFAM" id="SSF81301">
    <property type="entry name" value="Nucleotidyltransferase"/>
    <property type="match status" value="1"/>
</dbReference>
<reference evidence="2 4" key="1">
    <citation type="submission" date="2020-05" db="EMBL/GenBank/DDBJ databases">
        <title>Characterization of novel class B3 metallo-beta-lactamase from novel Pseudomonas species.</title>
        <authorList>
            <person name="Yamada K."/>
            <person name="Aoki K."/>
            <person name="Ishii Y."/>
        </authorList>
    </citation>
    <scope>NUCLEOTIDE SEQUENCE [LARGE SCALE GENOMIC DNA]</scope>
    <source>
        <strain evidence="2 4">TUM18999</strain>
        <strain evidence="3 5">TUM20286</strain>
    </source>
</reference>
<dbReference type="Proteomes" id="UP001054892">
    <property type="component" value="Unassembled WGS sequence"/>
</dbReference>
<evidence type="ECO:0000313" key="4">
    <source>
        <dbReference type="Proteomes" id="UP000509383"/>
    </source>
</evidence>
<accession>A0A6J4EDT4</accession>
<sequence length="206" mass="22895">MTPPADEPTFDGTHWSNADSDRIEVVDPDPDWPRRYREEATAISDALAIQGMRLEHFGSTSVPGLAAKPVIDILLLPPPGYDWQRLVAPLEALGYQFWRDNPATDRMFFVKGMPPRGRGRTHHVHVMTQANAVRHLLFRDHLRNHPEDAAEYARVKRDLAERFPTDRDAYTDGKDEVVGAILGRATAAMHEAGGIQGGDEGGPVRG</sequence>
<dbReference type="KEGG" id="ptw:TUM18999_53850"/>
<dbReference type="EMBL" id="AP023189">
    <property type="protein sequence ID" value="BCG27194.1"/>
    <property type="molecule type" value="Genomic_DNA"/>
</dbReference>
<dbReference type="AlphaFoldDB" id="A0A6J4EDT4"/>
<keyword evidence="5" id="KW-1185">Reference proteome</keyword>
<dbReference type="PANTHER" id="PTHR34822">
    <property type="entry name" value="GRPB DOMAIN PROTEIN (AFU_ORTHOLOGUE AFUA_1G01530)"/>
    <property type="match status" value="1"/>
</dbReference>
<evidence type="ECO:0000313" key="5">
    <source>
        <dbReference type="Proteomes" id="UP001054892"/>
    </source>
</evidence>
<protein>
    <recommendedName>
        <fullName evidence="6">GrpB family protein</fullName>
    </recommendedName>
</protein>
<evidence type="ECO:0000256" key="1">
    <source>
        <dbReference type="SAM" id="MobiDB-lite"/>
    </source>
</evidence>